<dbReference type="RefSeq" id="WP_132191271.1">
    <property type="nucleotide sequence ID" value="NZ_SLWM01000010.1"/>
</dbReference>
<reference evidence="1 2" key="1">
    <citation type="journal article" date="2015" name="Stand. Genomic Sci.">
        <title>Genomic Encyclopedia of Bacterial and Archaeal Type Strains, Phase III: the genomes of soil and plant-associated and newly described type strains.</title>
        <authorList>
            <person name="Whitman W.B."/>
            <person name="Woyke T."/>
            <person name="Klenk H.P."/>
            <person name="Zhou Y."/>
            <person name="Lilburn T.G."/>
            <person name="Beck B.J."/>
            <person name="De Vos P."/>
            <person name="Vandamme P."/>
            <person name="Eisen J.A."/>
            <person name="Garrity G."/>
            <person name="Hugenholtz P."/>
            <person name="Kyrpides N.C."/>
        </authorList>
    </citation>
    <scope>NUCLEOTIDE SEQUENCE [LARGE SCALE GENOMIC DNA]</scope>
    <source>
        <strain evidence="1 2">VKM Ac-2538</strain>
    </source>
</reference>
<evidence type="ECO:0000313" key="1">
    <source>
        <dbReference type="EMBL" id="TCO19522.1"/>
    </source>
</evidence>
<evidence type="ECO:0000313" key="2">
    <source>
        <dbReference type="Proteomes" id="UP000295818"/>
    </source>
</evidence>
<accession>A0ABY2BH94</accession>
<gene>
    <name evidence="1" type="ORF">EV644_110170</name>
</gene>
<comment type="caution">
    <text evidence="1">The sequence shown here is derived from an EMBL/GenBank/DDBJ whole genome shotgun (WGS) entry which is preliminary data.</text>
</comment>
<organism evidence="1 2">
    <name type="scientific">Kribbella orskensis</name>
    <dbReference type="NCBI Taxonomy" id="2512216"/>
    <lineage>
        <taxon>Bacteria</taxon>
        <taxon>Bacillati</taxon>
        <taxon>Actinomycetota</taxon>
        <taxon>Actinomycetes</taxon>
        <taxon>Propionibacteriales</taxon>
        <taxon>Kribbellaceae</taxon>
        <taxon>Kribbella</taxon>
    </lineage>
</organism>
<name>A0ABY2BH94_9ACTN</name>
<dbReference type="Proteomes" id="UP000295818">
    <property type="component" value="Unassembled WGS sequence"/>
</dbReference>
<keyword evidence="2" id="KW-1185">Reference proteome</keyword>
<sequence length="88" mass="9780">MADPVELTVVQVRDGDRWRGVAVIDGRNYPDRASFDQAVMDAFDTLAELRIPSQLATRDVTATEPPSQLPAWYDYRKTLAPKGAGETE</sequence>
<proteinExistence type="predicted"/>
<protein>
    <recommendedName>
        <fullName evidence="3">DUF2188 domain-containing protein</fullName>
    </recommendedName>
</protein>
<evidence type="ECO:0008006" key="3">
    <source>
        <dbReference type="Google" id="ProtNLM"/>
    </source>
</evidence>
<dbReference type="EMBL" id="SLWM01000010">
    <property type="protein sequence ID" value="TCO19522.1"/>
    <property type="molecule type" value="Genomic_DNA"/>
</dbReference>